<dbReference type="PROSITE" id="PS50853">
    <property type="entry name" value="FN3"/>
    <property type="match status" value="1"/>
</dbReference>
<proteinExistence type="predicted"/>
<dbReference type="CDD" id="cd00063">
    <property type="entry name" value="FN3"/>
    <property type="match status" value="1"/>
</dbReference>
<protein>
    <submittedName>
        <fullName evidence="2">Fibronectin type III domain-containing protein</fullName>
    </submittedName>
</protein>
<organism evidence="2">
    <name type="scientific">Candidatus Kentrum sp. TUN</name>
    <dbReference type="NCBI Taxonomy" id="2126343"/>
    <lineage>
        <taxon>Bacteria</taxon>
        <taxon>Pseudomonadati</taxon>
        <taxon>Pseudomonadota</taxon>
        <taxon>Gammaproteobacteria</taxon>
        <taxon>Candidatus Kentrum</taxon>
    </lineage>
</organism>
<dbReference type="InterPro" id="IPR036116">
    <property type="entry name" value="FN3_sf"/>
</dbReference>
<dbReference type="SUPFAM" id="SSF49265">
    <property type="entry name" value="Fibronectin type III"/>
    <property type="match status" value="1"/>
</dbReference>
<name>A0A450ZN19_9GAMM</name>
<dbReference type="Gene3D" id="2.60.40.10">
    <property type="entry name" value="Immunoglobulins"/>
    <property type="match status" value="1"/>
</dbReference>
<dbReference type="InterPro" id="IPR013783">
    <property type="entry name" value="Ig-like_fold"/>
</dbReference>
<sequence length="202" mass="21965">MAHFPKAETKIQSLGHEMVTGLSTHTDLFPTPPITAEALEVALTAYTKAAETATDLRAEAEHATATKDEALQTLTDDMKMVLRYAENVTHFDDASLKHLGWGGRHARTSLEAPGQTRSLEAPRQGAGWIYLDWKEPDDGGKVAAYKVQRREEDSETWMDAGIAMGLESTVSGQPSGKRLEFRVVAMNKAGEGEPSNSVLAVL</sequence>
<reference evidence="2" key="1">
    <citation type="submission" date="2019-02" db="EMBL/GenBank/DDBJ databases">
        <authorList>
            <person name="Gruber-Vodicka R. H."/>
            <person name="Seah K. B. B."/>
        </authorList>
    </citation>
    <scope>NUCLEOTIDE SEQUENCE</scope>
    <source>
        <strain evidence="2">BECK_BY1</strain>
    </source>
</reference>
<gene>
    <name evidence="2" type="ORF">BECKTUN1418D_GA0071000_102811</name>
</gene>
<evidence type="ECO:0000313" key="2">
    <source>
        <dbReference type="EMBL" id="VFK55176.1"/>
    </source>
</evidence>
<dbReference type="Pfam" id="PF00041">
    <property type="entry name" value="fn3"/>
    <property type="match status" value="1"/>
</dbReference>
<dbReference type="EMBL" id="CAADFX010000028">
    <property type="protein sequence ID" value="VFK55176.1"/>
    <property type="molecule type" value="Genomic_DNA"/>
</dbReference>
<accession>A0A450ZN19</accession>
<dbReference type="AlphaFoldDB" id="A0A450ZN19"/>
<feature type="domain" description="Fibronectin type-III" evidence="1">
    <location>
        <begin position="115"/>
        <end position="202"/>
    </location>
</feature>
<evidence type="ECO:0000259" key="1">
    <source>
        <dbReference type="PROSITE" id="PS50853"/>
    </source>
</evidence>
<dbReference type="InterPro" id="IPR003961">
    <property type="entry name" value="FN3_dom"/>
</dbReference>